<name>A0A2P2ITD4_RHIMU</name>
<dbReference type="AlphaFoldDB" id="A0A2P2ITD4"/>
<evidence type="ECO:0000256" key="1">
    <source>
        <dbReference type="SAM" id="MobiDB-lite"/>
    </source>
</evidence>
<sequence>MQLSLSLSLSPTTNKVNDRNTHTQMHKQLVPCL</sequence>
<accession>A0A2P2ITD4</accession>
<evidence type="ECO:0000313" key="2">
    <source>
        <dbReference type="EMBL" id="MBW84483.1"/>
    </source>
</evidence>
<feature type="compositionally biased region" description="Low complexity" evidence="1">
    <location>
        <begin position="1"/>
        <end position="10"/>
    </location>
</feature>
<protein>
    <submittedName>
        <fullName evidence="2">Uncharacterized protein</fullName>
    </submittedName>
</protein>
<proteinExistence type="predicted"/>
<feature type="region of interest" description="Disordered" evidence="1">
    <location>
        <begin position="1"/>
        <end position="33"/>
    </location>
</feature>
<organism evidence="2">
    <name type="scientific">Rhizophora mucronata</name>
    <name type="common">Asiatic mangrove</name>
    <dbReference type="NCBI Taxonomy" id="61149"/>
    <lineage>
        <taxon>Eukaryota</taxon>
        <taxon>Viridiplantae</taxon>
        <taxon>Streptophyta</taxon>
        <taxon>Embryophyta</taxon>
        <taxon>Tracheophyta</taxon>
        <taxon>Spermatophyta</taxon>
        <taxon>Magnoliopsida</taxon>
        <taxon>eudicotyledons</taxon>
        <taxon>Gunneridae</taxon>
        <taxon>Pentapetalae</taxon>
        <taxon>rosids</taxon>
        <taxon>fabids</taxon>
        <taxon>Malpighiales</taxon>
        <taxon>Rhizophoraceae</taxon>
        <taxon>Rhizophora</taxon>
    </lineage>
</organism>
<dbReference type="EMBL" id="GGEC01004000">
    <property type="protein sequence ID" value="MBW84483.1"/>
    <property type="molecule type" value="Transcribed_RNA"/>
</dbReference>
<reference evidence="2" key="1">
    <citation type="submission" date="2018-02" db="EMBL/GenBank/DDBJ databases">
        <title>Rhizophora mucronata_Transcriptome.</title>
        <authorList>
            <person name="Meera S.P."/>
            <person name="Sreeshan A."/>
            <person name="Augustine A."/>
        </authorList>
    </citation>
    <scope>NUCLEOTIDE SEQUENCE</scope>
    <source>
        <tissue evidence="2">Leaf</tissue>
    </source>
</reference>